<proteinExistence type="predicted"/>
<name>A0A495J4F9_9SPHI</name>
<dbReference type="OrthoDB" id="885042at2"/>
<evidence type="ECO:0000313" key="2">
    <source>
        <dbReference type="Proteomes" id="UP000268007"/>
    </source>
</evidence>
<reference evidence="1 2" key="1">
    <citation type="submission" date="2018-10" db="EMBL/GenBank/DDBJ databases">
        <title>Genomic Encyclopedia of Archaeal and Bacterial Type Strains, Phase II (KMG-II): from individual species to whole genera.</title>
        <authorList>
            <person name="Goeker M."/>
        </authorList>
    </citation>
    <scope>NUCLEOTIDE SEQUENCE [LARGE SCALE GENOMIC DNA]</scope>
    <source>
        <strain evidence="1 2">DSM 18602</strain>
    </source>
</reference>
<dbReference type="Proteomes" id="UP000268007">
    <property type="component" value="Unassembled WGS sequence"/>
</dbReference>
<gene>
    <name evidence="1" type="ORF">BDD43_3691</name>
</gene>
<accession>A0A495J4F9</accession>
<comment type="caution">
    <text evidence="1">The sequence shown here is derived from an EMBL/GenBank/DDBJ whole genome shotgun (WGS) entry which is preliminary data.</text>
</comment>
<dbReference type="EMBL" id="RBKU01000001">
    <property type="protein sequence ID" value="RKR83482.1"/>
    <property type="molecule type" value="Genomic_DNA"/>
</dbReference>
<keyword evidence="2" id="KW-1185">Reference proteome</keyword>
<evidence type="ECO:0000313" key="1">
    <source>
        <dbReference type="EMBL" id="RKR83482.1"/>
    </source>
</evidence>
<protein>
    <submittedName>
        <fullName evidence="1">Uncharacterized protein</fullName>
    </submittedName>
</protein>
<dbReference type="AlphaFoldDB" id="A0A495J4F9"/>
<sequence>MKPLFVLLIIFFLNKPDSVWICTGKYSKAYHKKAYCKGLRNCKGDEIKVPLKDAIYIYHRKPCGYCER</sequence>
<organism evidence="1 2">
    <name type="scientific">Mucilaginibacter gracilis</name>
    <dbReference type="NCBI Taxonomy" id="423350"/>
    <lineage>
        <taxon>Bacteria</taxon>
        <taxon>Pseudomonadati</taxon>
        <taxon>Bacteroidota</taxon>
        <taxon>Sphingobacteriia</taxon>
        <taxon>Sphingobacteriales</taxon>
        <taxon>Sphingobacteriaceae</taxon>
        <taxon>Mucilaginibacter</taxon>
    </lineage>
</organism>